<evidence type="ECO:0000313" key="1">
    <source>
        <dbReference type="EMBL" id="CAG7881690.1"/>
    </source>
</evidence>
<evidence type="ECO:0008006" key="3">
    <source>
        <dbReference type="Google" id="ProtNLM"/>
    </source>
</evidence>
<proteinExistence type="predicted"/>
<dbReference type="AlphaFoldDB" id="A0A8D9GJE1"/>
<accession>A0A8D9GJE1</accession>
<organism evidence="1 2">
    <name type="scientific">Brassica campestris</name>
    <name type="common">Field mustard</name>
    <dbReference type="NCBI Taxonomy" id="3711"/>
    <lineage>
        <taxon>Eukaryota</taxon>
        <taxon>Viridiplantae</taxon>
        <taxon>Streptophyta</taxon>
        <taxon>Embryophyta</taxon>
        <taxon>Tracheophyta</taxon>
        <taxon>Spermatophyta</taxon>
        <taxon>Magnoliopsida</taxon>
        <taxon>eudicotyledons</taxon>
        <taxon>Gunneridae</taxon>
        <taxon>Pentapetalae</taxon>
        <taxon>rosids</taxon>
        <taxon>malvids</taxon>
        <taxon>Brassicales</taxon>
        <taxon>Brassicaceae</taxon>
        <taxon>Brassiceae</taxon>
        <taxon>Brassica</taxon>
    </lineage>
</organism>
<name>A0A8D9GJE1_BRACM</name>
<dbReference type="Proteomes" id="UP000694005">
    <property type="component" value="Chromosome A03"/>
</dbReference>
<gene>
    <name evidence="1" type="ORF">BRAPAZ1V2_A03P30330.2</name>
</gene>
<evidence type="ECO:0000313" key="2">
    <source>
        <dbReference type="Proteomes" id="UP000694005"/>
    </source>
</evidence>
<dbReference type="InterPro" id="IPR044296">
    <property type="entry name" value="HIPP46"/>
</dbReference>
<feature type="non-terminal residue" evidence="1">
    <location>
        <position position="109"/>
    </location>
</feature>
<dbReference type="EMBL" id="LS974619">
    <property type="protein sequence ID" value="CAG7881690.1"/>
    <property type="molecule type" value="Genomic_DNA"/>
</dbReference>
<dbReference type="Gramene" id="A03p30330.2_BraZ1">
    <property type="protein sequence ID" value="A03p30330.2_BraZ1.CDS"/>
    <property type="gene ID" value="A03g30330.2_BraZ1"/>
</dbReference>
<sequence>CIDALSNLCRKNFRQTLTREKLHLLPERFHKMAKKILMSVNMRCQKCRSAALKIGGQTTAGVTFVGLEGEDKDQVVVIGEGIDAAGLVLRLRKKVGFADLISVTDVDTS</sequence>
<dbReference type="Gene3D" id="3.30.70.100">
    <property type="match status" value="1"/>
</dbReference>
<reference evidence="1 2" key="1">
    <citation type="submission" date="2021-07" db="EMBL/GenBank/DDBJ databases">
        <authorList>
            <consortium name="Genoscope - CEA"/>
            <person name="William W."/>
        </authorList>
    </citation>
    <scope>NUCLEOTIDE SEQUENCE [LARGE SCALE GENOMIC DNA]</scope>
</reference>
<protein>
    <recommendedName>
        <fullName evidence="3">HMA domain-containing protein</fullName>
    </recommendedName>
</protein>
<dbReference type="PANTHER" id="PTHR46371">
    <property type="entry name" value="OS04G0464100 PROTEIN"/>
    <property type="match status" value="1"/>
</dbReference>